<comment type="caution">
    <text evidence="2">The sequence shown here is derived from an EMBL/GenBank/DDBJ whole genome shotgun (WGS) entry which is preliminary data.</text>
</comment>
<dbReference type="KEGG" id="egl:EGR_11166"/>
<dbReference type="GeneID" id="36346879"/>
<proteinExistence type="predicted"/>
<dbReference type="Proteomes" id="UP000019149">
    <property type="component" value="Unassembled WGS sequence"/>
</dbReference>
<keyword evidence="3" id="KW-1185">Reference proteome</keyword>
<evidence type="ECO:0000313" key="3">
    <source>
        <dbReference type="Proteomes" id="UP000019149"/>
    </source>
</evidence>
<dbReference type="EMBL" id="APAU02000437">
    <property type="protein sequence ID" value="EUB53978.1"/>
    <property type="molecule type" value="Genomic_DNA"/>
</dbReference>
<sequence length="139" mass="15152">MLPAATVTGISSNDAISKWWGLILYRAHEFAKNSDDAPKEDGRQRRHQIGSSGYRLKAQPSNVTRNLAPVYHSNDVDVLMPIAKDELLLAFLQSPSVVDEVHGVLSPPPSLPPNLANAGFYAPALDLRVPTYPESVPKP</sequence>
<protein>
    <submittedName>
        <fullName evidence="2">Uncharacterized protein</fullName>
    </submittedName>
</protein>
<dbReference type="CTD" id="36346879"/>
<dbReference type="AlphaFoldDB" id="W6TZ36"/>
<organism evidence="2 3">
    <name type="scientific">Echinococcus granulosus</name>
    <name type="common">Hydatid tapeworm</name>
    <dbReference type="NCBI Taxonomy" id="6210"/>
    <lineage>
        <taxon>Eukaryota</taxon>
        <taxon>Metazoa</taxon>
        <taxon>Spiralia</taxon>
        <taxon>Lophotrochozoa</taxon>
        <taxon>Platyhelminthes</taxon>
        <taxon>Cestoda</taxon>
        <taxon>Eucestoda</taxon>
        <taxon>Cyclophyllidea</taxon>
        <taxon>Taeniidae</taxon>
        <taxon>Echinococcus</taxon>
        <taxon>Echinococcus granulosus group</taxon>
    </lineage>
</organism>
<evidence type="ECO:0000256" key="1">
    <source>
        <dbReference type="SAM" id="MobiDB-lite"/>
    </source>
</evidence>
<accession>W6TZ36</accession>
<reference evidence="2 3" key="1">
    <citation type="journal article" date="2013" name="Nat. Genet.">
        <title>The genome of the hydatid tapeworm Echinococcus granulosus.</title>
        <authorList>
            <person name="Zheng H."/>
            <person name="Zhang W."/>
            <person name="Zhang L."/>
            <person name="Zhang Z."/>
            <person name="Li J."/>
            <person name="Lu G."/>
            <person name="Zhu Y."/>
            <person name="Wang Y."/>
            <person name="Huang Y."/>
            <person name="Liu J."/>
            <person name="Kang H."/>
            <person name="Chen J."/>
            <person name="Wang L."/>
            <person name="Chen A."/>
            <person name="Yu S."/>
            <person name="Gao Z."/>
            <person name="Jin L."/>
            <person name="Gu W."/>
            <person name="Wang Z."/>
            <person name="Zhao L."/>
            <person name="Shi B."/>
            <person name="Wen H."/>
            <person name="Lin R."/>
            <person name="Jones M.K."/>
            <person name="Brejova B."/>
            <person name="Vinar T."/>
            <person name="Zhao G."/>
            <person name="McManus D.P."/>
            <person name="Chen Z."/>
            <person name="Zhou Y."/>
            <person name="Wang S."/>
        </authorList>
    </citation>
    <scope>NUCLEOTIDE SEQUENCE [LARGE SCALE GENOMIC DNA]</scope>
</reference>
<evidence type="ECO:0000313" key="2">
    <source>
        <dbReference type="EMBL" id="EUB53978.1"/>
    </source>
</evidence>
<feature type="compositionally biased region" description="Basic and acidic residues" evidence="1">
    <location>
        <begin position="34"/>
        <end position="43"/>
    </location>
</feature>
<name>W6TZ36_ECHGR</name>
<dbReference type="RefSeq" id="XP_024345174.1">
    <property type="nucleotide sequence ID" value="XM_024500413.1"/>
</dbReference>
<feature type="region of interest" description="Disordered" evidence="1">
    <location>
        <begin position="34"/>
        <end position="56"/>
    </location>
</feature>
<gene>
    <name evidence="2" type="ORF">EGR_11166</name>
</gene>